<accession>A0A1E2S2N6</accession>
<evidence type="ECO:0000256" key="1">
    <source>
        <dbReference type="ARBA" id="ARBA00023015"/>
    </source>
</evidence>
<keyword evidence="1" id="KW-0805">Transcription regulation</keyword>
<name>A0A1E2S2N6_9HYPH</name>
<dbReference type="STRING" id="1177755.A7A08_00536"/>
<proteinExistence type="predicted"/>
<dbReference type="InterPro" id="IPR050397">
    <property type="entry name" value="Env_Response_Regulators"/>
</dbReference>
<evidence type="ECO:0000259" key="4">
    <source>
        <dbReference type="PROSITE" id="PS51063"/>
    </source>
</evidence>
<dbReference type="Gene3D" id="2.60.120.10">
    <property type="entry name" value="Jelly Rolls"/>
    <property type="match status" value="1"/>
</dbReference>
<evidence type="ECO:0000256" key="3">
    <source>
        <dbReference type="ARBA" id="ARBA00023163"/>
    </source>
</evidence>
<dbReference type="PROSITE" id="PS51063">
    <property type="entry name" value="HTH_CRP_2"/>
    <property type="match status" value="1"/>
</dbReference>
<dbReference type="GO" id="GO:0005829">
    <property type="term" value="C:cytosol"/>
    <property type="evidence" value="ECO:0007669"/>
    <property type="project" value="TreeGrafter"/>
</dbReference>
<gene>
    <name evidence="5" type="ORF">A7A08_00536</name>
</gene>
<dbReference type="SUPFAM" id="SSF46785">
    <property type="entry name" value="Winged helix' DNA-binding domain"/>
    <property type="match status" value="1"/>
</dbReference>
<dbReference type="GO" id="GO:0003700">
    <property type="term" value="F:DNA-binding transcription factor activity"/>
    <property type="evidence" value="ECO:0007669"/>
    <property type="project" value="InterPro"/>
</dbReference>
<keyword evidence="2" id="KW-0238">DNA-binding</keyword>
<keyword evidence="3" id="KW-0804">Transcription</keyword>
<reference evidence="5 6" key="1">
    <citation type="submission" date="2016-07" db="EMBL/GenBank/DDBJ databases">
        <title>Draft genome sequence of Methyloligella halotolerans C2T (VKM B-2706T=CCUG 61687T=DSM 25045T), a halotolerant polyhydroxybutyrate accumulating methylotroph.</title>
        <authorList>
            <person name="Vasilenko O.V."/>
            <person name="Doronina N.V."/>
            <person name="Poroshina M.N."/>
            <person name="Tarlachkov S.V."/>
            <person name="Trotsenko Y.A."/>
        </authorList>
    </citation>
    <scope>NUCLEOTIDE SEQUENCE [LARGE SCALE GENOMIC DNA]</scope>
    <source>
        <strain evidence="5 6">VKM B-2706</strain>
    </source>
</reference>
<evidence type="ECO:0000256" key="2">
    <source>
        <dbReference type="ARBA" id="ARBA00023125"/>
    </source>
</evidence>
<dbReference type="CDD" id="cd00038">
    <property type="entry name" value="CAP_ED"/>
    <property type="match status" value="1"/>
</dbReference>
<feature type="domain" description="HTH crp-type" evidence="4">
    <location>
        <begin position="132"/>
        <end position="206"/>
    </location>
</feature>
<keyword evidence="6" id="KW-1185">Reference proteome</keyword>
<dbReference type="InterPro" id="IPR018335">
    <property type="entry name" value="Tscrpt_reg_HTH_Crp-type_CS"/>
</dbReference>
<dbReference type="InterPro" id="IPR014710">
    <property type="entry name" value="RmlC-like_jellyroll"/>
</dbReference>
<dbReference type="SMART" id="SM00419">
    <property type="entry name" value="HTH_CRP"/>
    <property type="match status" value="1"/>
</dbReference>
<organism evidence="5 6">
    <name type="scientific">Methyloligella halotolerans</name>
    <dbReference type="NCBI Taxonomy" id="1177755"/>
    <lineage>
        <taxon>Bacteria</taxon>
        <taxon>Pseudomonadati</taxon>
        <taxon>Pseudomonadota</taxon>
        <taxon>Alphaproteobacteria</taxon>
        <taxon>Hyphomicrobiales</taxon>
        <taxon>Hyphomicrobiaceae</taxon>
        <taxon>Methyloligella</taxon>
    </lineage>
</organism>
<dbReference type="PANTHER" id="PTHR24567:SF26">
    <property type="entry name" value="REGULATORY PROTEIN YEIL"/>
    <property type="match status" value="1"/>
</dbReference>
<dbReference type="InterPro" id="IPR000595">
    <property type="entry name" value="cNMP-bd_dom"/>
</dbReference>
<dbReference type="PANTHER" id="PTHR24567">
    <property type="entry name" value="CRP FAMILY TRANSCRIPTIONAL REGULATORY PROTEIN"/>
    <property type="match status" value="1"/>
</dbReference>
<dbReference type="AlphaFoldDB" id="A0A1E2S2N6"/>
<dbReference type="Pfam" id="PF13545">
    <property type="entry name" value="HTH_Crp_2"/>
    <property type="match status" value="1"/>
</dbReference>
<evidence type="ECO:0000313" key="5">
    <source>
        <dbReference type="EMBL" id="ODA68704.1"/>
    </source>
</evidence>
<evidence type="ECO:0000313" key="6">
    <source>
        <dbReference type="Proteomes" id="UP000095087"/>
    </source>
</evidence>
<dbReference type="InterPro" id="IPR018490">
    <property type="entry name" value="cNMP-bd_dom_sf"/>
</dbReference>
<dbReference type="SUPFAM" id="SSF51206">
    <property type="entry name" value="cAMP-binding domain-like"/>
    <property type="match status" value="1"/>
</dbReference>
<sequence length="233" mass="25316">MKPLNYDGLPPSLLEKASKMTTRPGQSLAATIDGSEAVYFVRSGALIQEVTLEGAHRQITEILHPGGLVRTGSLAEGITSFIAVRAGELLRLRWPVFSELMERNPQICRYFCRTTALQDAAKAIHMAALGQLDTQQRLATYLVELAMRNGVPSRAGGVVFAMPLTRGQMADYLGLNADTLSRIMSGLRARGLIRQQRQKRTVTCQLEALSALTPAAEALAKLFVRGVSLQPLG</sequence>
<dbReference type="OrthoDB" id="7930197at2"/>
<comment type="caution">
    <text evidence="5">The sequence shown here is derived from an EMBL/GenBank/DDBJ whole genome shotgun (WGS) entry which is preliminary data.</text>
</comment>
<dbReference type="InterPro" id="IPR036390">
    <property type="entry name" value="WH_DNA-bd_sf"/>
</dbReference>
<dbReference type="PROSITE" id="PS00042">
    <property type="entry name" value="HTH_CRP_1"/>
    <property type="match status" value="1"/>
</dbReference>
<dbReference type="InterPro" id="IPR012318">
    <property type="entry name" value="HTH_CRP"/>
</dbReference>
<dbReference type="PRINTS" id="PR00034">
    <property type="entry name" value="HTHCRP"/>
</dbReference>
<dbReference type="GO" id="GO:0003677">
    <property type="term" value="F:DNA binding"/>
    <property type="evidence" value="ECO:0007669"/>
    <property type="project" value="UniProtKB-KW"/>
</dbReference>
<dbReference type="Proteomes" id="UP000095087">
    <property type="component" value="Unassembled WGS sequence"/>
</dbReference>
<dbReference type="EMBL" id="MASI01000001">
    <property type="protein sequence ID" value="ODA68704.1"/>
    <property type="molecule type" value="Genomic_DNA"/>
</dbReference>
<protein>
    <submittedName>
        <fullName evidence="5">Transcriptional activator protein Anr</fullName>
    </submittedName>
</protein>